<evidence type="ECO:0000256" key="15">
    <source>
        <dbReference type="HAMAP-Rule" id="MF_01690"/>
    </source>
</evidence>
<protein>
    <recommendedName>
        <fullName evidence="5 15">Succinyl-diaminopimelate desuccinylase</fullName>
        <shortName evidence="15">SDAP desuccinylase</shortName>
        <ecNumber evidence="4 15">3.5.1.18</ecNumber>
    </recommendedName>
    <alternativeName>
        <fullName evidence="13 15">N-succinyl-LL-2,6-diaminoheptanedioate amidohydrolase</fullName>
    </alternativeName>
</protein>
<keyword evidence="11 15" id="KW-0457">Lysine biosynthesis</keyword>
<dbReference type="GO" id="GO:0050897">
    <property type="term" value="F:cobalt ion binding"/>
    <property type="evidence" value="ECO:0007669"/>
    <property type="project" value="UniProtKB-UniRule"/>
</dbReference>
<evidence type="ECO:0000259" key="16">
    <source>
        <dbReference type="Pfam" id="PF07687"/>
    </source>
</evidence>
<comment type="function">
    <text evidence="15">Catalyzes the hydrolysis of N-succinyl-L,L-diaminopimelic acid (SDAP), forming succinate and LL-2,6-diaminopimelate (DAP), an intermediate involved in the bacterial biosynthesis of lysine and meso-diaminopimelic acid, an essential component of bacterial cell walls.</text>
</comment>
<evidence type="ECO:0000313" key="18">
    <source>
        <dbReference type="Proteomes" id="UP000031258"/>
    </source>
</evidence>
<dbReference type="GO" id="GO:0008270">
    <property type="term" value="F:zinc ion binding"/>
    <property type="evidence" value="ECO:0007669"/>
    <property type="project" value="UniProtKB-UniRule"/>
</dbReference>
<comment type="catalytic activity">
    <reaction evidence="14 15">
        <text>N-succinyl-(2S,6S)-2,6-diaminopimelate + H2O = (2S,6S)-2,6-diaminopimelate + succinate</text>
        <dbReference type="Rhea" id="RHEA:22608"/>
        <dbReference type="ChEBI" id="CHEBI:15377"/>
        <dbReference type="ChEBI" id="CHEBI:30031"/>
        <dbReference type="ChEBI" id="CHEBI:57609"/>
        <dbReference type="ChEBI" id="CHEBI:58087"/>
        <dbReference type="EC" id="3.5.1.18"/>
    </reaction>
</comment>
<dbReference type="AlphaFoldDB" id="A0A0C1QN95"/>
<keyword evidence="12 15" id="KW-0170">Cobalt</keyword>
<feature type="binding site" evidence="15">
    <location>
        <position position="351"/>
    </location>
    <ligand>
        <name>Zn(2+)</name>
        <dbReference type="ChEBI" id="CHEBI:29105"/>
        <label>2</label>
    </ligand>
</feature>
<accession>A0A0C1QN95</accession>
<feature type="binding site" evidence="15">
    <location>
        <position position="70"/>
    </location>
    <ligand>
        <name>Zn(2+)</name>
        <dbReference type="ChEBI" id="CHEBI:29105"/>
        <label>1</label>
    </ligand>
</feature>
<evidence type="ECO:0000256" key="1">
    <source>
        <dbReference type="ARBA" id="ARBA00005130"/>
    </source>
</evidence>
<evidence type="ECO:0000256" key="11">
    <source>
        <dbReference type="ARBA" id="ARBA00023154"/>
    </source>
</evidence>
<evidence type="ECO:0000256" key="4">
    <source>
        <dbReference type="ARBA" id="ARBA00011921"/>
    </source>
</evidence>
<evidence type="ECO:0000256" key="2">
    <source>
        <dbReference type="ARBA" id="ARBA00006746"/>
    </source>
</evidence>
<evidence type="ECO:0000256" key="8">
    <source>
        <dbReference type="ARBA" id="ARBA00022801"/>
    </source>
</evidence>
<dbReference type="GO" id="GO:0006526">
    <property type="term" value="P:L-arginine biosynthetic process"/>
    <property type="evidence" value="ECO:0007669"/>
    <property type="project" value="TreeGrafter"/>
</dbReference>
<reference evidence="17 18" key="1">
    <citation type="submission" date="2014-11" db="EMBL/GenBank/DDBJ databases">
        <title>A Rickettsiales Symbiont of Amoebae With Ancient Features.</title>
        <authorList>
            <person name="Schulz F."/>
            <person name="Martijn J."/>
            <person name="Wascher F."/>
            <person name="Kostanjsek R."/>
            <person name="Ettema T.J."/>
            <person name="Horn M."/>
        </authorList>
    </citation>
    <scope>NUCLEOTIDE SEQUENCE [LARGE SCALE GENOMIC DNA]</scope>
    <source>
        <strain evidence="17 18">UWC36</strain>
    </source>
</reference>
<evidence type="ECO:0000256" key="5">
    <source>
        <dbReference type="ARBA" id="ARBA00022391"/>
    </source>
</evidence>
<keyword evidence="6 15" id="KW-0028">Amino-acid biosynthesis</keyword>
<comment type="cofactor">
    <cofactor evidence="15">
        <name>Zn(2+)</name>
        <dbReference type="ChEBI" id="CHEBI:29105"/>
    </cofactor>
    <cofactor evidence="15">
        <name>Co(2+)</name>
        <dbReference type="ChEBI" id="CHEBI:48828"/>
    </cofactor>
    <text evidence="15">Binds 2 Zn(2+) or Co(2+) ions per subunit.</text>
</comment>
<feature type="active site" evidence="15">
    <location>
        <position position="72"/>
    </location>
</feature>
<feature type="binding site" evidence="15">
    <location>
        <position position="103"/>
    </location>
    <ligand>
        <name>Zn(2+)</name>
        <dbReference type="ChEBI" id="CHEBI:29105"/>
        <label>1</label>
    </ligand>
</feature>
<evidence type="ECO:0000256" key="6">
    <source>
        <dbReference type="ARBA" id="ARBA00022605"/>
    </source>
</evidence>
<dbReference type="OrthoDB" id="9809784at2"/>
<evidence type="ECO:0000256" key="3">
    <source>
        <dbReference type="ARBA" id="ARBA00011738"/>
    </source>
</evidence>
<evidence type="ECO:0000256" key="7">
    <source>
        <dbReference type="ARBA" id="ARBA00022723"/>
    </source>
</evidence>
<name>A0A0C1QN95_9RICK</name>
<keyword evidence="8 15" id="KW-0378">Hydrolase</keyword>
<evidence type="ECO:0000256" key="13">
    <source>
        <dbReference type="ARBA" id="ARBA00031891"/>
    </source>
</evidence>
<keyword evidence="18" id="KW-1185">Reference proteome</keyword>
<evidence type="ECO:0000256" key="10">
    <source>
        <dbReference type="ARBA" id="ARBA00022915"/>
    </source>
</evidence>
<dbReference type="HAMAP" id="MF_01690">
    <property type="entry name" value="DapE"/>
    <property type="match status" value="1"/>
</dbReference>
<evidence type="ECO:0000256" key="12">
    <source>
        <dbReference type="ARBA" id="ARBA00023285"/>
    </source>
</evidence>
<comment type="caution">
    <text evidence="17">The sequence shown here is derived from an EMBL/GenBank/DDBJ whole genome shotgun (WGS) entry which is preliminary data.</text>
</comment>
<dbReference type="InterPro" id="IPR050072">
    <property type="entry name" value="Peptidase_M20A"/>
</dbReference>
<feature type="binding site" evidence="15">
    <location>
        <position position="137"/>
    </location>
    <ligand>
        <name>Zn(2+)</name>
        <dbReference type="ChEBI" id="CHEBI:29105"/>
        <label>2</label>
    </ligand>
</feature>
<dbReference type="GO" id="GO:0008777">
    <property type="term" value="F:acetylornithine deacetylase activity"/>
    <property type="evidence" value="ECO:0007669"/>
    <property type="project" value="TreeGrafter"/>
</dbReference>
<dbReference type="Pfam" id="PF07687">
    <property type="entry name" value="M20_dimer"/>
    <property type="match status" value="1"/>
</dbReference>
<dbReference type="SUPFAM" id="SSF55031">
    <property type="entry name" value="Bacterial exopeptidase dimerisation domain"/>
    <property type="match status" value="1"/>
</dbReference>
<feature type="domain" description="Peptidase M20 dimerisation" evidence="16">
    <location>
        <begin position="178"/>
        <end position="283"/>
    </location>
</feature>
<dbReference type="SUPFAM" id="SSF53187">
    <property type="entry name" value="Zn-dependent exopeptidases"/>
    <property type="match status" value="1"/>
</dbReference>
<keyword evidence="7 15" id="KW-0479">Metal-binding</keyword>
<evidence type="ECO:0000256" key="9">
    <source>
        <dbReference type="ARBA" id="ARBA00022833"/>
    </source>
</evidence>
<dbReference type="CDD" id="cd03891">
    <property type="entry name" value="M20_DapE_proteobac"/>
    <property type="match status" value="1"/>
</dbReference>
<dbReference type="InterPro" id="IPR005941">
    <property type="entry name" value="DapE_proteobac"/>
</dbReference>
<dbReference type="RefSeq" id="WP_039455678.1">
    <property type="nucleotide sequence ID" value="NZ_JSWE01000092.1"/>
</dbReference>
<comment type="similarity">
    <text evidence="2 15">Belongs to the peptidase M20A family. DapE subfamily.</text>
</comment>
<dbReference type="InterPro" id="IPR036264">
    <property type="entry name" value="Bact_exopeptidase_dim_dom"/>
</dbReference>
<dbReference type="NCBIfam" id="NF009557">
    <property type="entry name" value="PRK13009.1"/>
    <property type="match status" value="1"/>
</dbReference>
<dbReference type="Proteomes" id="UP000031258">
    <property type="component" value="Unassembled WGS sequence"/>
</dbReference>
<evidence type="ECO:0000256" key="14">
    <source>
        <dbReference type="ARBA" id="ARBA00051301"/>
    </source>
</evidence>
<dbReference type="NCBIfam" id="TIGR01246">
    <property type="entry name" value="dapE_proteo"/>
    <property type="match status" value="1"/>
</dbReference>
<dbReference type="GO" id="GO:0009014">
    <property type="term" value="F:succinyl-diaminopimelate desuccinylase activity"/>
    <property type="evidence" value="ECO:0007669"/>
    <property type="project" value="UniProtKB-UniRule"/>
</dbReference>
<comment type="subunit">
    <text evidence="3 15">Homodimer.</text>
</comment>
<dbReference type="PATRIC" id="fig|86105.3.peg.576"/>
<feature type="active site" description="Proton acceptor" evidence="15">
    <location>
        <position position="136"/>
    </location>
</feature>
<dbReference type="GO" id="GO:0019877">
    <property type="term" value="P:diaminopimelate biosynthetic process"/>
    <property type="evidence" value="ECO:0007669"/>
    <property type="project" value="UniProtKB-UniRule"/>
</dbReference>
<keyword evidence="10 15" id="KW-0220">Diaminopimelate biosynthesis</keyword>
<dbReference type="PANTHER" id="PTHR43808:SF31">
    <property type="entry name" value="N-ACETYL-L-CITRULLINE DEACETYLASE"/>
    <property type="match status" value="1"/>
</dbReference>
<comment type="pathway">
    <text evidence="1 15">Amino-acid biosynthesis; L-lysine biosynthesis via DAP pathway; LL-2,6-diaminopimelate from (S)-tetrahydrodipicolinate (succinylase route): step 3/3.</text>
</comment>
<feature type="binding site" evidence="15">
    <location>
        <position position="165"/>
    </location>
    <ligand>
        <name>Zn(2+)</name>
        <dbReference type="ChEBI" id="CHEBI:29105"/>
        <label>1</label>
    </ligand>
</feature>
<keyword evidence="9 15" id="KW-0862">Zinc</keyword>
<dbReference type="STRING" id="86105.NF27_DP00320"/>
<feature type="binding site" evidence="15">
    <location>
        <position position="103"/>
    </location>
    <ligand>
        <name>Zn(2+)</name>
        <dbReference type="ChEBI" id="CHEBI:29105"/>
        <label>2</label>
    </ligand>
</feature>
<sequence length="379" mass="41500">MQLIPLLQKLIACKSITPTDDGAIDLIYQVLKEHGFNCEIMTFSGNGSYEVKNLYARFGSSSPHICFAGHTDVVPTGDISNWKFDPFTGIINEGIIYGRGVVDMKGAVSAMIFAACKFVKASQFSGSISFLITGDEEAEGINGTKQVLNQLSKMGEKLDACIVGEPTSTINFGDTIKVGRRGSITFYLKIKGTQGHVAYPHNADNPINYIIKILNAAKIYNLDQGNEFFDPSNLEITSVDVGNSADNVIPALASATFNIRFNNNHTSEGLINFIKSICDDIALEKYELKYRISGESFLTESSELINILQDSITKITGKQAALSTSGGTSDARFIKDYCPVIEFGLLNSTAHKADECSSVEHIEKLEGIYRQFLVKFFKI</sequence>
<proteinExistence type="inferred from homology"/>
<organism evidence="17 18">
    <name type="scientific">Candidatus Jidaibacter acanthamoebae</name>
    <dbReference type="NCBI Taxonomy" id="86105"/>
    <lineage>
        <taxon>Bacteria</taxon>
        <taxon>Pseudomonadati</taxon>
        <taxon>Pseudomonadota</taxon>
        <taxon>Alphaproteobacteria</taxon>
        <taxon>Rickettsiales</taxon>
        <taxon>Candidatus Midichloriaceae</taxon>
        <taxon>Candidatus Jidaibacter</taxon>
    </lineage>
</organism>
<dbReference type="EC" id="3.5.1.18" evidence="4 15"/>
<dbReference type="Gene3D" id="3.40.630.10">
    <property type="entry name" value="Zn peptidases"/>
    <property type="match status" value="2"/>
</dbReference>
<dbReference type="InterPro" id="IPR002933">
    <property type="entry name" value="Peptidase_M20"/>
</dbReference>
<dbReference type="PANTHER" id="PTHR43808">
    <property type="entry name" value="ACETYLORNITHINE DEACETYLASE"/>
    <property type="match status" value="1"/>
</dbReference>
<dbReference type="GO" id="GO:0009089">
    <property type="term" value="P:lysine biosynthetic process via diaminopimelate"/>
    <property type="evidence" value="ECO:0007669"/>
    <property type="project" value="UniProtKB-UniRule"/>
</dbReference>
<evidence type="ECO:0000313" key="17">
    <source>
        <dbReference type="EMBL" id="KIE05488.1"/>
    </source>
</evidence>
<dbReference type="InterPro" id="IPR011650">
    <property type="entry name" value="Peptidase_M20_dimer"/>
</dbReference>
<dbReference type="UniPathway" id="UPA00034">
    <property type="reaction ID" value="UER00021"/>
</dbReference>
<dbReference type="EMBL" id="JSWE01000092">
    <property type="protein sequence ID" value="KIE05488.1"/>
    <property type="molecule type" value="Genomic_DNA"/>
</dbReference>
<gene>
    <name evidence="17" type="primary">dapE_2</name>
    <name evidence="15" type="synonym">dapE</name>
    <name evidence="17" type="ORF">NF27_DP00320</name>
</gene>
<dbReference type="Pfam" id="PF01546">
    <property type="entry name" value="Peptidase_M20"/>
    <property type="match status" value="1"/>
</dbReference>